<gene>
    <name evidence="1" type="ORF">DFH08DRAFT_710175</name>
</gene>
<dbReference type="AlphaFoldDB" id="A0AAD6ZKC1"/>
<evidence type="ECO:0000313" key="1">
    <source>
        <dbReference type="EMBL" id="KAJ7327549.1"/>
    </source>
</evidence>
<organism evidence="1 2">
    <name type="scientific">Mycena albidolilacea</name>
    <dbReference type="NCBI Taxonomy" id="1033008"/>
    <lineage>
        <taxon>Eukaryota</taxon>
        <taxon>Fungi</taxon>
        <taxon>Dikarya</taxon>
        <taxon>Basidiomycota</taxon>
        <taxon>Agaricomycotina</taxon>
        <taxon>Agaricomycetes</taxon>
        <taxon>Agaricomycetidae</taxon>
        <taxon>Agaricales</taxon>
        <taxon>Marasmiineae</taxon>
        <taxon>Mycenaceae</taxon>
        <taxon>Mycena</taxon>
    </lineage>
</organism>
<name>A0AAD6ZKC1_9AGAR</name>
<dbReference type="SUPFAM" id="SSF53098">
    <property type="entry name" value="Ribonuclease H-like"/>
    <property type="match status" value="1"/>
</dbReference>
<keyword evidence="2" id="KW-1185">Reference proteome</keyword>
<proteinExistence type="predicted"/>
<feature type="non-terminal residue" evidence="1">
    <location>
        <position position="1"/>
    </location>
</feature>
<comment type="caution">
    <text evidence="1">The sequence shown here is derived from an EMBL/GenBank/DDBJ whole genome shotgun (WGS) entry which is preliminary data.</text>
</comment>
<protein>
    <recommendedName>
        <fullName evidence="3">HAT C-terminal dimerisation domain-containing protein</fullName>
    </recommendedName>
</protein>
<sequence>ATSVDVERTFSRGWLLLSFTRNPLSAKSIQRLMCLSSWCKNNLVSTNILLKAITARSKRPAKAKEPTEAEEVQE</sequence>
<accession>A0AAD6ZKC1</accession>
<dbReference type="InterPro" id="IPR012337">
    <property type="entry name" value="RNaseH-like_sf"/>
</dbReference>
<reference evidence="1" key="1">
    <citation type="submission" date="2023-03" db="EMBL/GenBank/DDBJ databases">
        <title>Massive genome expansion in bonnet fungi (Mycena s.s.) driven by repeated elements and novel gene families across ecological guilds.</title>
        <authorList>
            <consortium name="Lawrence Berkeley National Laboratory"/>
            <person name="Harder C.B."/>
            <person name="Miyauchi S."/>
            <person name="Viragh M."/>
            <person name="Kuo A."/>
            <person name="Thoen E."/>
            <person name="Andreopoulos B."/>
            <person name="Lu D."/>
            <person name="Skrede I."/>
            <person name="Drula E."/>
            <person name="Henrissat B."/>
            <person name="Morin E."/>
            <person name="Kohler A."/>
            <person name="Barry K."/>
            <person name="LaButti K."/>
            <person name="Morin E."/>
            <person name="Salamov A."/>
            <person name="Lipzen A."/>
            <person name="Mereny Z."/>
            <person name="Hegedus B."/>
            <person name="Baldrian P."/>
            <person name="Stursova M."/>
            <person name="Weitz H."/>
            <person name="Taylor A."/>
            <person name="Grigoriev I.V."/>
            <person name="Nagy L.G."/>
            <person name="Martin F."/>
            <person name="Kauserud H."/>
        </authorList>
    </citation>
    <scope>NUCLEOTIDE SEQUENCE</scope>
    <source>
        <strain evidence="1">CBHHK002</strain>
    </source>
</reference>
<evidence type="ECO:0000313" key="2">
    <source>
        <dbReference type="Proteomes" id="UP001218218"/>
    </source>
</evidence>
<dbReference type="EMBL" id="JARIHO010000041">
    <property type="protein sequence ID" value="KAJ7327549.1"/>
    <property type="molecule type" value="Genomic_DNA"/>
</dbReference>
<dbReference type="Proteomes" id="UP001218218">
    <property type="component" value="Unassembled WGS sequence"/>
</dbReference>
<evidence type="ECO:0008006" key="3">
    <source>
        <dbReference type="Google" id="ProtNLM"/>
    </source>
</evidence>